<dbReference type="Proteomes" id="UP000187085">
    <property type="component" value="Unassembled WGS sequence"/>
</dbReference>
<accession>A0A1R1L8K4</accession>
<feature type="transmembrane region" description="Helical" evidence="2">
    <location>
        <begin position="32"/>
        <end position="52"/>
    </location>
</feature>
<keyword evidence="4" id="KW-1185">Reference proteome</keyword>
<organism evidence="3 4">
    <name type="scientific">Tersicoccus phoenicis</name>
    <dbReference type="NCBI Taxonomy" id="554083"/>
    <lineage>
        <taxon>Bacteria</taxon>
        <taxon>Bacillati</taxon>
        <taxon>Actinomycetota</taxon>
        <taxon>Actinomycetes</taxon>
        <taxon>Micrococcales</taxon>
        <taxon>Micrococcaceae</taxon>
        <taxon>Tersicoccus</taxon>
    </lineage>
</organism>
<dbReference type="OrthoDB" id="4951105at2"/>
<dbReference type="EMBL" id="MRDE01000068">
    <property type="protein sequence ID" value="OMH23870.1"/>
    <property type="molecule type" value="Genomic_DNA"/>
</dbReference>
<evidence type="ECO:0000313" key="3">
    <source>
        <dbReference type="EMBL" id="OMH23870.1"/>
    </source>
</evidence>
<feature type="compositionally biased region" description="Polar residues" evidence="1">
    <location>
        <begin position="1"/>
        <end position="15"/>
    </location>
</feature>
<reference evidence="3 4" key="1">
    <citation type="submission" date="2016-12" db="EMBL/GenBank/DDBJ databases">
        <title>Draft genome of Tersicoccus phoenicis 1P05MA.</title>
        <authorList>
            <person name="Nakajima Y."/>
            <person name="Yoshizawa S."/>
            <person name="Nakamura K."/>
            <person name="Ogura Y."/>
            <person name="Hayashi T."/>
            <person name="Kogure K."/>
        </authorList>
    </citation>
    <scope>NUCLEOTIDE SEQUENCE [LARGE SCALE GENOMIC DNA]</scope>
    <source>
        <strain evidence="3 4">1p05MA</strain>
    </source>
</reference>
<comment type="caution">
    <text evidence="3">The sequence shown here is derived from an EMBL/GenBank/DDBJ whole genome shotgun (WGS) entry which is preliminary data.</text>
</comment>
<dbReference type="RefSeq" id="WP_143588169.1">
    <property type="nucleotide sequence ID" value="NZ_MRDE01000068.1"/>
</dbReference>
<proteinExistence type="predicted"/>
<feature type="transmembrane region" description="Helical" evidence="2">
    <location>
        <begin position="58"/>
        <end position="76"/>
    </location>
</feature>
<name>A0A1R1L8K4_9MICC</name>
<keyword evidence="2" id="KW-0472">Membrane</keyword>
<dbReference type="AlphaFoldDB" id="A0A1R1L8K4"/>
<keyword evidence="2" id="KW-1133">Transmembrane helix</keyword>
<evidence type="ECO:0000256" key="2">
    <source>
        <dbReference type="SAM" id="Phobius"/>
    </source>
</evidence>
<protein>
    <submittedName>
        <fullName evidence="3">Uncharacterized protein</fullName>
    </submittedName>
</protein>
<evidence type="ECO:0000313" key="4">
    <source>
        <dbReference type="Proteomes" id="UP000187085"/>
    </source>
</evidence>
<feature type="region of interest" description="Disordered" evidence="1">
    <location>
        <begin position="1"/>
        <end position="24"/>
    </location>
</feature>
<gene>
    <name evidence="3" type="ORF">BKD30_10925</name>
</gene>
<evidence type="ECO:0000256" key="1">
    <source>
        <dbReference type="SAM" id="MobiDB-lite"/>
    </source>
</evidence>
<keyword evidence="2" id="KW-0812">Transmembrane</keyword>
<sequence length="89" mass="10021">MSTSAARQSPSQTADSRPHRTHSGEGRFVQNFVTFIIMFAVFLVGLYLMSFIDHNNPATWWAMPVAILVASAMYFIGFSRPTRKEHAGR</sequence>